<reference evidence="7" key="3">
    <citation type="submission" date="2021-10" db="EMBL/GenBank/DDBJ databases">
        <title>Collection of gut derived symbiotic bacterial strains cultured from healthy donors.</title>
        <authorList>
            <person name="Lin H."/>
            <person name="Littmann E."/>
            <person name="Claire K."/>
            <person name="Pamer E."/>
        </authorList>
    </citation>
    <scope>NUCLEOTIDE SEQUENCE</scope>
    <source>
        <strain evidence="8">MSK.23.18</strain>
        <strain evidence="7">MSK.23.4</strain>
    </source>
</reference>
<comment type="caution">
    <text evidence="9">The sequence shown here is derived from an EMBL/GenBank/DDBJ whole genome shotgun (WGS) entry which is preliminary data.</text>
</comment>
<gene>
    <name evidence="9" type="ORF">CDL20_01635</name>
    <name evidence="10" type="ORF">DW812_16510</name>
    <name evidence="8" type="ORF">LIQ08_17110</name>
    <name evidence="7" type="ORF">LIQ10_07185</name>
</gene>
<evidence type="ECO:0000313" key="10">
    <source>
        <dbReference type="EMBL" id="RHD00953.1"/>
    </source>
</evidence>
<dbReference type="EMBL" id="NIHW01000002">
    <property type="protein sequence ID" value="PLT89131.1"/>
    <property type="molecule type" value="Genomic_DNA"/>
</dbReference>
<proteinExistence type="predicted"/>
<accession>A0A2N5Q3J9</accession>
<protein>
    <submittedName>
        <fullName evidence="7">Extracellular solute-binding protein</fullName>
    </submittedName>
    <submittedName>
        <fullName evidence="9">Sugar ABC transporter substrate-binding protein</fullName>
    </submittedName>
</protein>
<evidence type="ECO:0000313" key="8">
    <source>
        <dbReference type="EMBL" id="MCB5620850.1"/>
    </source>
</evidence>
<evidence type="ECO:0000313" key="12">
    <source>
        <dbReference type="Proteomes" id="UP000284472"/>
    </source>
</evidence>
<evidence type="ECO:0000256" key="2">
    <source>
        <dbReference type="ARBA" id="ARBA00022729"/>
    </source>
</evidence>
<reference evidence="10 12" key="2">
    <citation type="submission" date="2018-08" db="EMBL/GenBank/DDBJ databases">
        <title>A genome reference for cultivated species of the human gut microbiota.</title>
        <authorList>
            <person name="Zou Y."/>
            <person name="Xue W."/>
            <person name="Luo G."/>
        </authorList>
    </citation>
    <scope>NUCLEOTIDE SEQUENCE [LARGE SCALE GENOMIC DNA]</scope>
    <source>
        <strain evidence="10 12">AM32-6</strain>
    </source>
</reference>
<dbReference type="EMBL" id="JAJBNC010000009">
    <property type="protein sequence ID" value="MCB5493526.1"/>
    <property type="molecule type" value="Genomic_DNA"/>
</dbReference>
<keyword evidence="2 6" id="KW-0732">Signal</keyword>
<feature type="chain" id="PRO_5041804506" evidence="6">
    <location>
        <begin position="21"/>
        <end position="560"/>
    </location>
</feature>
<dbReference type="PANTHER" id="PTHR43649:SF33">
    <property type="entry name" value="POLYGALACTURONAN_RHAMNOGALACTURONAN-BINDING PROTEIN YTCQ"/>
    <property type="match status" value="1"/>
</dbReference>
<feature type="signal peptide" evidence="6">
    <location>
        <begin position="1"/>
        <end position="20"/>
    </location>
</feature>
<dbReference type="PROSITE" id="PS51257">
    <property type="entry name" value="PROKAR_LIPOPROTEIN"/>
    <property type="match status" value="1"/>
</dbReference>
<evidence type="ECO:0000256" key="5">
    <source>
        <dbReference type="ARBA" id="ARBA00023288"/>
    </source>
</evidence>
<evidence type="ECO:0000256" key="1">
    <source>
        <dbReference type="ARBA" id="ARBA00022475"/>
    </source>
</evidence>
<dbReference type="Proteomes" id="UP000234840">
    <property type="component" value="Unassembled WGS sequence"/>
</dbReference>
<evidence type="ECO:0000256" key="3">
    <source>
        <dbReference type="ARBA" id="ARBA00023136"/>
    </source>
</evidence>
<dbReference type="AlphaFoldDB" id="A0A2N5Q3J9"/>
<evidence type="ECO:0000256" key="4">
    <source>
        <dbReference type="ARBA" id="ARBA00023139"/>
    </source>
</evidence>
<dbReference type="EMBL" id="QSIR01000038">
    <property type="protein sequence ID" value="RHD00953.1"/>
    <property type="molecule type" value="Genomic_DNA"/>
</dbReference>
<keyword evidence="3" id="KW-0472">Membrane</keyword>
<dbReference type="Proteomes" id="UP000284472">
    <property type="component" value="Unassembled WGS sequence"/>
</dbReference>
<keyword evidence="4" id="KW-0564">Palmitate</keyword>
<dbReference type="Pfam" id="PF13416">
    <property type="entry name" value="SBP_bac_8"/>
    <property type="match status" value="1"/>
</dbReference>
<keyword evidence="5" id="KW-0449">Lipoprotein</keyword>
<dbReference type="Proteomes" id="UP001297422">
    <property type="component" value="Unassembled WGS sequence"/>
</dbReference>
<dbReference type="RefSeq" id="WP_101881884.1">
    <property type="nucleotide sequence ID" value="NZ_CABHNE010000094.1"/>
</dbReference>
<dbReference type="InterPro" id="IPR006059">
    <property type="entry name" value="SBP"/>
</dbReference>
<organism evidence="9 11">
    <name type="scientific">Mediterraneibacter gnavus</name>
    <name type="common">Ruminococcus gnavus</name>
    <dbReference type="NCBI Taxonomy" id="33038"/>
    <lineage>
        <taxon>Bacteria</taxon>
        <taxon>Bacillati</taxon>
        <taxon>Bacillota</taxon>
        <taxon>Clostridia</taxon>
        <taxon>Lachnospirales</taxon>
        <taxon>Lachnospiraceae</taxon>
        <taxon>Mediterraneibacter</taxon>
    </lineage>
</organism>
<evidence type="ECO:0000313" key="9">
    <source>
        <dbReference type="EMBL" id="PLT89131.1"/>
    </source>
</evidence>
<name>A0A2N5Q3J9_MEDGN</name>
<dbReference type="SUPFAM" id="SSF53850">
    <property type="entry name" value="Periplasmic binding protein-like II"/>
    <property type="match status" value="1"/>
</dbReference>
<sequence>MKKKIFALTLSVVMTGMALAGCGGSGAGSQSDGPTLSQEEADENLDYEYGEGKTFYSEEPMTYSMMYSDHENYPYQEDWLLWKAIEEKTNVTFDLTTVARTDYNDKVSASVNSGSAPYIIPKVYDSAAYEDSGQVVPISDWVQYMPNYQNCVKEWGLEDDLKQIMAADGKYYRLPGMWETAAGGYSLAIRKDVFEAAGVDLSKEATWTWEDFYEALKKVKDYTGKDYVWSDGFGFGSTMNIAATVYGVTGGYSTDGGDWGLKDGVKFDFDKDEFYFADTTEEYKEYLSVFAKMYEEGILDPETFTQDTTQAQAKFYRGDSYVLNMNYQLFSDTLNGKMQVDGAELYFLTTPGGAAGQLKVSSRDGRLENGIMISQNALDELGEKEFIKMLRFIDWLWYSDEGQTLALWGVEGETYSVDDDGNIVLNSDIYYNGINPGAEKQLNVDYGFGNGVFAYGGSKELQYSKFSDQEKEWNERINENKEEIQLMPPILADELQKEDLNLIKTPLMDYVNTAALEFITGKRDLETDWDSYVSDCESKGCTKYVDMANEIYQETKDLLE</sequence>
<evidence type="ECO:0000313" key="7">
    <source>
        <dbReference type="EMBL" id="MCB5493526.1"/>
    </source>
</evidence>
<dbReference type="InterPro" id="IPR050490">
    <property type="entry name" value="Bact_solute-bd_prot1"/>
</dbReference>
<evidence type="ECO:0000256" key="6">
    <source>
        <dbReference type="SAM" id="SignalP"/>
    </source>
</evidence>
<reference evidence="9 11" key="1">
    <citation type="journal article" date="2017" name="Genome Med.">
        <title>A novel Ruminococcus gnavus clade enriched in inflammatory bowel disease patients.</title>
        <authorList>
            <person name="Hall A.B."/>
            <person name="Yassour M."/>
            <person name="Sauk J."/>
            <person name="Garner A."/>
            <person name="Jiang X."/>
            <person name="Arthur T."/>
            <person name="Lagoudas G.K."/>
            <person name="Vatanen T."/>
            <person name="Fornelos N."/>
            <person name="Wilson R."/>
            <person name="Bertha M."/>
            <person name="Cohen M."/>
            <person name="Garber J."/>
            <person name="Khalili H."/>
            <person name="Gevers D."/>
            <person name="Ananthakrishnan A.N."/>
            <person name="Kugathasan S."/>
            <person name="Lander E.S."/>
            <person name="Blainey P."/>
            <person name="Vlamakis H."/>
            <person name="Xavier R.J."/>
            <person name="Huttenhower C."/>
        </authorList>
    </citation>
    <scope>NUCLEOTIDE SEQUENCE [LARGE SCALE GENOMIC DNA]</scope>
    <source>
        <strain evidence="9 11">RJX1128</strain>
    </source>
</reference>
<evidence type="ECO:0000313" key="11">
    <source>
        <dbReference type="Proteomes" id="UP000234840"/>
    </source>
</evidence>
<dbReference type="Proteomes" id="UP001297370">
    <property type="component" value="Unassembled WGS sequence"/>
</dbReference>
<dbReference type="PANTHER" id="PTHR43649">
    <property type="entry name" value="ARABINOSE-BINDING PROTEIN-RELATED"/>
    <property type="match status" value="1"/>
</dbReference>
<dbReference type="EMBL" id="JAJBOM010000037">
    <property type="protein sequence ID" value="MCB5620850.1"/>
    <property type="molecule type" value="Genomic_DNA"/>
</dbReference>
<keyword evidence="1" id="KW-1003">Cell membrane</keyword>
<dbReference type="Gene3D" id="3.40.190.10">
    <property type="entry name" value="Periplasmic binding protein-like II"/>
    <property type="match status" value="2"/>
</dbReference>